<gene>
    <name evidence="1" type="ORF">DEAC_c14570</name>
</gene>
<evidence type="ECO:0000313" key="2">
    <source>
        <dbReference type="Proteomes" id="UP000036356"/>
    </source>
</evidence>
<name>A0A0J1FTI9_9FIRM</name>
<organism evidence="1 2">
    <name type="scientific">Desulfosporosinus acididurans</name>
    <dbReference type="NCBI Taxonomy" id="476652"/>
    <lineage>
        <taxon>Bacteria</taxon>
        <taxon>Bacillati</taxon>
        <taxon>Bacillota</taxon>
        <taxon>Clostridia</taxon>
        <taxon>Eubacteriales</taxon>
        <taxon>Desulfitobacteriaceae</taxon>
        <taxon>Desulfosporosinus</taxon>
    </lineage>
</organism>
<dbReference type="EMBL" id="LDZY01000004">
    <property type="protein sequence ID" value="KLU66789.1"/>
    <property type="molecule type" value="Genomic_DNA"/>
</dbReference>
<dbReference type="STRING" id="476652.DEAC_c14570"/>
<evidence type="ECO:0000313" key="1">
    <source>
        <dbReference type="EMBL" id="KLU66789.1"/>
    </source>
</evidence>
<keyword evidence="2" id="KW-1185">Reference proteome</keyword>
<proteinExistence type="predicted"/>
<protein>
    <submittedName>
        <fullName evidence="1">Uncharacterized protein</fullName>
    </submittedName>
</protein>
<dbReference type="PATRIC" id="fig|476652.3.peg.1494"/>
<dbReference type="Proteomes" id="UP000036356">
    <property type="component" value="Unassembled WGS sequence"/>
</dbReference>
<comment type="caution">
    <text evidence="1">The sequence shown here is derived from an EMBL/GenBank/DDBJ whole genome shotgun (WGS) entry which is preliminary data.</text>
</comment>
<dbReference type="RefSeq" id="WP_047809318.1">
    <property type="nucleotide sequence ID" value="NZ_LDZY01000004.1"/>
</dbReference>
<dbReference type="AlphaFoldDB" id="A0A0J1FTI9"/>
<reference evidence="1 2" key="1">
    <citation type="submission" date="2015-06" db="EMBL/GenBank/DDBJ databases">
        <title>Draft genome of the moderately acidophilic sulfate reducer Candidatus Desulfosporosinus acididurans strain M1.</title>
        <authorList>
            <person name="Poehlein A."/>
            <person name="Petzsch P."/>
            <person name="Johnson B.D."/>
            <person name="Schloemann M."/>
            <person name="Daniel R."/>
            <person name="Muehling M."/>
        </authorList>
    </citation>
    <scope>NUCLEOTIDE SEQUENCE [LARGE SCALE GENOMIC DNA]</scope>
    <source>
        <strain evidence="1 2">M1</strain>
    </source>
</reference>
<accession>A0A0J1FTI9</accession>
<sequence length="212" mass="25441">MTTDQIRISVFKMQKNDDMCYRRLRVLSGNGIKKKQKTPRIKRDRFSKYEPYFYWPADMKRPDQIEHRIGVNWLYVWFENWATRTGAELKFKGEPKEYEPFVRPDAFVSLRSSVKPHLFFGEFHRHESGNEFDKMPKYTSLFQNIIELKAQGIRPYWWVELRDQKIPTLTVITTGPKKPILKRLVNENPLGIPYELLTLDELKERCVQWAQP</sequence>